<gene>
    <name evidence="1" type="ORF">M0651_14300</name>
</gene>
<dbReference type="Proteomes" id="UP001139534">
    <property type="component" value="Unassembled WGS sequence"/>
</dbReference>
<comment type="caution">
    <text evidence="1">The sequence shown here is derived from an EMBL/GenBank/DDBJ whole genome shotgun (WGS) entry which is preliminary data.</text>
</comment>
<proteinExistence type="predicted"/>
<organism evidence="1 2">
    <name type="scientific">Paenibacillus mellifer</name>
    <dbReference type="NCBI Taxonomy" id="2937794"/>
    <lineage>
        <taxon>Bacteria</taxon>
        <taxon>Bacillati</taxon>
        <taxon>Bacillota</taxon>
        <taxon>Bacilli</taxon>
        <taxon>Bacillales</taxon>
        <taxon>Paenibacillaceae</taxon>
        <taxon>Paenibacillus</taxon>
    </lineage>
</organism>
<evidence type="ECO:0000313" key="1">
    <source>
        <dbReference type="EMBL" id="MCK8488346.1"/>
    </source>
</evidence>
<name>A0A9X2BTV4_9BACL</name>
<sequence>MTPVLKKKWFLQGLALLLLFSLLALIHFSQRDSYSKISDLHIQQLSEKEHIEILDVAMKNDLDKPFAYVFYKRGVKVGAYYLSVINDKLVYGMDFMLNEDEDKPVQVFGIRTGYPYLMIQINDDHLLKEGDQIYATFNQNKWHRLDIDSSKRNYIVSGDYDEASDGRSSVQIYNAKKEMIFE</sequence>
<dbReference type="RefSeq" id="WP_248552425.1">
    <property type="nucleotide sequence ID" value="NZ_JALPRK010000012.1"/>
</dbReference>
<keyword evidence="2" id="KW-1185">Reference proteome</keyword>
<protein>
    <submittedName>
        <fullName evidence="1">Uncharacterized protein</fullName>
    </submittedName>
</protein>
<reference evidence="1" key="1">
    <citation type="submission" date="2022-04" db="EMBL/GenBank/DDBJ databases">
        <authorList>
            <person name="Seo M.-J."/>
        </authorList>
    </citation>
    <scope>NUCLEOTIDE SEQUENCE</scope>
    <source>
        <strain evidence="1">MBLB2552</strain>
    </source>
</reference>
<accession>A0A9X2BTV4</accession>
<dbReference type="EMBL" id="JALPRK010000012">
    <property type="protein sequence ID" value="MCK8488346.1"/>
    <property type="molecule type" value="Genomic_DNA"/>
</dbReference>
<dbReference type="AlphaFoldDB" id="A0A9X2BTV4"/>
<evidence type="ECO:0000313" key="2">
    <source>
        <dbReference type="Proteomes" id="UP001139534"/>
    </source>
</evidence>